<comment type="subcellular location">
    <subcellularLocation>
        <location evidence="1">Cell inner membrane</location>
        <topology evidence="1">Peripheral membrane protein</topology>
    </subcellularLocation>
</comment>
<dbReference type="PROSITE" id="PS50893">
    <property type="entry name" value="ABC_TRANSPORTER_2"/>
    <property type="match status" value="1"/>
</dbReference>
<proteinExistence type="inferred from homology"/>
<keyword evidence="10" id="KW-1185">Reference proteome</keyword>
<evidence type="ECO:0000256" key="6">
    <source>
        <dbReference type="ARBA" id="ARBA00022840"/>
    </source>
</evidence>
<protein>
    <submittedName>
        <fullName evidence="9">ABC transporter related protein</fullName>
    </submittedName>
</protein>
<keyword evidence="4" id="KW-1003">Cell membrane</keyword>
<dbReference type="InterPro" id="IPR017871">
    <property type="entry name" value="ABC_transporter-like_CS"/>
</dbReference>
<reference evidence="9 10" key="2">
    <citation type="journal article" date="2010" name="Stand. Genomic Sci.">
        <title>Complete genome sequence of Sulfurospirillum deleyianum type strain (5175).</title>
        <authorList>
            <person name="Sikorski J."/>
            <person name="Lapidus A."/>
            <person name="Copeland A."/>
            <person name="Glavina Del Rio T."/>
            <person name="Nolan M."/>
            <person name="Lucas S."/>
            <person name="Chen F."/>
            <person name="Tice H."/>
            <person name="Cheng J.F."/>
            <person name="Saunders E."/>
            <person name="Bruce D."/>
            <person name="Goodwin L."/>
            <person name="Pitluck S."/>
            <person name="Ovchinnikova G."/>
            <person name="Pati A."/>
            <person name="Ivanova N."/>
            <person name="Mavromatis K."/>
            <person name="Chen A."/>
            <person name="Palaniappan K."/>
            <person name="Chain P."/>
            <person name="Land M."/>
            <person name="Hauser L."/>
            <person name="Chang Y.J."/>
            <person name="Jeffries C.D."/>
            <person name="Brettin T."/>
            <person name="Detter J.C."/>
            <person name="Han C."/>
            <person name="Rohde M."/>
            <person name="Lang E."/>
            <person name="Spring S."/>
            <person name="Goker M."/>
            <person name="Bristow J."/>
            <person name="Eisen J.A."/>
            <person name="Markowitz V."/>
            <person name="Hugenholtz P."/>
            <person name="Kyrpides N.C."/>
            <person name="Klenk H.P."/>
        </authorList>
    </citation>
    <scope>NUCLEOTIDE SEQUENCE [LARGE SCALE GENOMIC DNA]</scope>
    <source>
        <strain evidence="10">ATCC 51133 / DSM 6946 / 5175</strain>
    </source>
</reference>
<dbReference type="eggNOG" id="COG0444">
    <property type="taxonomic scope" value="Bacteria"/>
</dbReference>
<dbReference type="SMART" id="SM00382">
    <property type="entry name" value="AAA"/>
    <property type="match status" value="1"/>
</dbReference>
<evidence type="ECO:0000256" key="1">
    <source>
        <dbReference type="ARBA" id="ARBA00004417"/>
    </source>
</evidence>
<dbReference type="InterPro" id="IPR027417">
    <property type="entry name" value="P-loop_NTPase"/>
</dbReference>
<evidence type="ECO:0000259" key="8">
    <source>
        <dbReference type="PROSITE" id="PS50893"/>
    </source>
</evidence>
<dbReference type="KEGG" id="sdl:Sdel_0023"/>
<evidence type="ECO:0000256" key="5">
    <source>
        <dbReference type="ARBA" id="ARBA00022741"/>
    </source>
</evidence>
<dbReference type="Pfam" id="PF00005">
    <property type="entry name" value="ABC_tran"/>
    <property type="match status" value="1"/>
</dbReference>
<keyword evidence="6" id="KW-0067">ATP-binding</keyword>
<dbReference type="PANTHER" id="PTHR43297:SF2">
    <property type="entry name" value="DIPEPTIDE TRANSPORT ATP-BINDING PROTEIN DPPD"/>
    <property type="match status" value="1"/>
</dbReference>
<dbReference type="PROSITE" id="PS00211">
    <property type="entry name" value="ABC_TRANSPORTER_1"/>
    <property type="match status" value="1"/>
</dbReference>
<dbReference type="GO" id="GO:0016887">
    <property type="term" value="F:ATP hydrolysis activity"/>
    <property type="evidence" value="ECO:0007669"/>
    <property type="project" value="InterPro"/>
</dbReference>
<organism evidence="9 10">
    <name type="scientific">Sulfurospirillum deleyianum (strain ATCC 51133 / DSM 6946 / 5175)</name>
    <dbReference type="NCBI Taxonomy" id="525898"/>
    <lineage>
        <taxon>Bacteria</taxon>
        <taxon>Pseudomonadati</taxon>
        <taxon>Campylobacterota</taxon>
        <taxon>Epsilonproteobacteria</taxon>
        <taxon>Campylobacterales</taxon>
        <taxon>Sulfurospirillaceae</taxon>
        <taxon>Sulfurospirillum</taxon>
    </lineage>
</organism>
<evidence type="ECO:0000256" key="3">
    <source>
        <dbReference type="ARBA" id="ARBA00022448"/>
    </source>
</evidence>
<evidence type="ECO:0000256" key="4">
    <source>
        <dbReference type="ARBA" id="ARBA00022475"/>
    </source>
</evidence>
<accession>D1B0R7</accession>
<keyword evidence="3" id="KW-0813">Transport</keyword>
<dbReference type="GO" id="GO:0005524">
    <property type="term" value="F:ATP binding"/>
    <property type="evidence" value="ECO:0007669"/>
    <property type="project" value="UniProtKB-KW"/>
</dbReference>
<dbReference type="EMBL" id="CP001816">
    <property type="protein sequence ID" value="ACZ11061.1"/>
    <property type="molecule type" value="Genomic_DNA"/>
</dbReference>
<gene>
    <name evidence="9" type="ordered locus">Sdel_0023</name>
</gene>
<dbReference type="InterPro" id="IPR003593">
    <property type="entry name" value="AAA+_ATPase"/>
</dbReference>
<dbReference type="OrthoDB" id="9814623at2"/>
<dbReference type="RefSeq" id="WP_012855827.1">
    <property type="nucleotide sequence ID" value="NC_013512.1"/>
</dbReference>
<evidence type="ECO:0000313" key="9">
    <source>
        <dbReference type="EMBL" id="ACZ11061.1"/>
    </source>
</evidence>
<keyword evidence="7" id="KW-0472">Membrane</keyword>
<dbReference type="HOGENOM" id="CLU_000604_1_23_7"/>
<dbReference type="GO" id="GO:0005886">
    <property type="term" value="C:plasma membrane"/>
    <property type="evidence" value="ECO:0007669"/>
    <property type="project" value="UniProtKB-SubCell"/>
</dbReference>
<dbReference type="Proteomes" id="UP000002222">
    <property type="component" value="Chromosome"/>
</dbReference>
<dbReference type="AlphaFoldDB" id="D1B0R7"/>
<dbReference type="PANTHER" id="PTHR43297">
    <property type="entry name" value="OLIGOPEPTIDE TRANSPORT ATP-BINDING PROTEIN APPD"/>
    <property type="match status" value="1"/>
</dbReference>
<feature type="domain" description="ABC transporter" evidence="8">
    <location>
        <begin position="3"/>
        <end position="253"/>
    </location>
</feature>
<reference evidence="10" key="1">
    <citation type="submission" date="2009-11" db="EMBL/GenBank/DDBJ databases">
        <title>The complete genome of Sulfurospirillum deleyianum DSM 6946.</title>
        <authorList>
            <consortium name="US DOE Joint Genome Institute (JGI-PGF)"/>
            <person name="Lucas S."/>
            <person name="Copeland A."/>
            <person name="Lapidus A."/>
            <person name="Glavina del Rio T."/>
            <person name="Dalin E."/>
            <person name="Tice H."/>
            <person name="Bruce D."/>
            <person name="Goodwin L."/>
            <person name="Pitluck S."/>
            <person name="Kyrpides N."/>
            <person name="Mavromatis K."/>
            <person name="Ivanova N."/>
            <person name="Ovchinnikova G."/>
            <person name="Munk A.C."/>
            <person name="Lu M."/>
            <person name="Brettin T."/>
            <person name="Detter J.C."/>
            <person name="Han C."/>
            <person name="Tapia R."/>
            <person name="Larimer F."/>
            <person name="Land M."/>
            <person name="Hauser L."/>
            <person name="Markowitz V."/>
            <person name="Cheng J.F."/>
            <person name="Hugenholtz P."/>
            <person name="Woyke T."/>
            <person name="Wu D."/>
            <person name="Aumann P."/>
            <person name="Schneider S."/>
            <person name="Lang E."/>
            <person name="Spring S."/>
            <person name="Klenk H.P."/>
            <person name="Eisen J.A."/>
        </authorList>
    </citation>
    <scope>NUCLEOTIDE SEQUENCE [LARGE SCALE GENOMIC DNA]</scope>
    <source>
        <strain evidence="10">ATCC 51133 / DSM 6946 / 5175</strain>
    </source>
</reference>
<sequence>MILEVKNLCVSVRTKQGLHPLVRDVTFTLEKNHCLGILGESGSGKSITCKAVMGLLDERFHVEGEVWFNGKDILKMSPKERTLIRGKEICMIIQNPMTAFNPLFNMENQLLETLQSHLHVKEKKALLSLILESFEKMNLSDGEAILKKYPHQLSGGMLQRIMIALCIALNPSVIIADEPTTAIDVVNQVEVIRELKKVRELYHTSMIFISHDLSILSQISDAMMVMHQGVIVEKGLAKEIIFSPKEAPTKELISTRLKLIEAFRACVKECVC</sequence>
<dbReference type="InterPro" id="IPR050388">
    <property type="entry name" value="ABC_Ni/Peptide_Import"/>
</dbReference>
<dbReference type="CDD" id="cd03257">
    <property type="entry name" value="ABC_NikE_OppD_transporters"/>
    <property type="match status" value="1"/>
</dbReference>
<evidence type="ECO:0000256" key="2">
    <source>
        <dbReference type="ARBA" id="ARBA00005417"/>
    </source>
</evidence>
<dbReference type="SUPFAM" id="SSF52540">
    <property type="entry name" value="P-loop containing nucleoside triphosphate hydrolases"/>
    <property type="match status" value="1"/>
</dbReference>
<dbReference type="Gene3D" id="3.40.50.300">
    <property type="entry name" value="P-loop containing nucleotide triphosphate hydrolases"/>
    <property type="match status" value="1"/>
</dbReference>
<evidence type="ECO:0000256" key="7">
    <source>
        <dbReference type="ARBA" id="ARBA00023136"/>
    </source>
</evidence>
<evidence type="ECO:0000313" key="10">
    <source>
        <dbReference type="Proteomes" id="UP000002222"/>
    </source>
</evidence>
<keyword evidence="5" id="KW-0547">Nucleotide-binding</keyword>
<dbReference type="STRING" id="525898.Sdel_0023"/>
<dbReference type="InterPro" id="IPR003439">
    <property type="entry name" value="ABC_transporter-like_ATP-bd"/>
</dbReference>
<comment type="similarity">
    <text evidence="2">Belongs to the ABC transporter superfamily.</text>
</comment>
<name>D1B0R7_SULD5</name>